<proteinExistence type="predicted"/>
<feature type="compositionally biased region" description="Polar residues" evidence="1">
    <location>
        <begin position="91"/>
        <end position="131"/>
    </location>
</feature>
<comment type="caution">
    <text evidence="2">The sequence shown here is derived from an EMBL/GenBank/DDBJ whole genome shotgun (WGS) entry which is preliminary data.</text>
</comment>
<keyword evidence="3" id="KW-1185">Reference proteome</keyword>
<feature type="region of interest" description="Disordered" evidence="1">
    <location>
        <begin position="1"/>
        <end position="163"/>
    </location>
</feature>
<feature type="region of interest" description="Disordered" evidence="1">
    <location>
        <begin position="287"/>
        <end position="446"/>
    </location>
</feature>
<feature type="compositionally biased region" description="Polar residues" evidence="1">
    <location>
        <begin position="390"/>
        <end position="399"/>
    </location>
</feature>
<feature type="compositionally biased region" description="Basic and acidic residues" evidence="1">
    <location>
        <begin position="144"/>
        <end position="163"/>
    </location>
</feature>
<dbReference type="Proteomes" id="UP001174909">
    <property type="component" value="Unassembled WGS sequence"/>
</dbReference>
<evidence type="ECO:0000313" key="2">
    <source>
        <dbReference type="EMBL" id="CAI8019982.1"/>
    </source>
</evidence>
<protein>
    <submittedName>
        <fullName evidence="2">Uncharacterized protein</fullName>
    </submittedName>
</protein>
<feature type="compositionally biased region" description="Basic residues" evidence="1">
    <location>
        <begin position="361"/>
        <end position="371"/>
    </location>
</feature>
<gene>
    <name evidence="2" type="ORF">GBAR_LOCUS11961</name>
</gene>
<reference evidence="2" key="1">
    <citation type="submission" date="2023-03" db="EMBL/GenBank/DDBJ databases">
        <authorList>
            <person name="Steffen K."/>
            <person name="Cardenas P."/>
        </authorList>
    </citation>
    <scope>NUCLEOTIDE SEQUENCE</scope>
</reference>
<feature type="compositionally biased region" description="Basic residues" evidence="1">
    <location>
        <begin position="436"/>
        <end position="446"/>
    </location>
</feature>
<evidence type="ECO:0000256" key="1">
    <source>
        <dbReference type="SAM" id="MobiDB-lite"/>
    </source>
</evidence>
<name>A0AA35S0U0_GEOBA</name>
<accession>A0AA35S0U0</accession>
<feature type="compositionally biased region" description="Basic and acidic residues" evidence="1">
    <location>
        <begin position="38"/>
        <end position="50"/>
    </location>
</feature>
<feature type="compositionally biased region" description="Low complexity" evidence="1">
    <location>
        <begin position="19"/>
        <end position="37"/>
    </location>
</feature>
<dbReference type="EMBL" id="CASHTH010001793">
    <property type="protein sequence ID" value="CAI8019982.1"/>
    <property type="molecule type" value="Genomic_DNA"/>
</dbReference>
<sequence>MDVGAGPTTLLDTEGNGEEGTAGAPGNTARTTTASTCETREATVEVDKTSSEAPVPPGLDTAILQGESATVAEEASSRSQPESGTDKPVESSENMAKTASTPPTTLDNRGASSDESSAEGNKKPTTATISQPAIEPEMEEEMQPSERESDTRGKPEKVDEEKLVTALAEEVKETPKKADLDVKTIDSHVECETVEIEQGSEVEMPETDVTACSPDLVKIISPKASFLPPSLSPNPTTPHLPLSSLTRTRRNTKRLQRVEQFDIMTPVVLDLREAITTDTKVSCKKLAAEKKSSKSMKSSSHTGDDLARRPKVVATIEEMRVSVSQLPKSRKRQKERSDQKDSENADIETTASPGSSGLLMQRKRGQKKKKKQQLESSGNEDKEGVGPHSASINTASDVGTPTAKKVKKVHFSNADTLSTDKVIKRKPSADVGELKMKRKKRRKRKN</sequence>
<organism evidence="2 3">
    <name type="scientific">Geodia barretti</name>
    <name type="common">Barrett's horny sponge</name>
    <dbReference type="NCBI Taxonomy" id="519541"/>
    <lineage>
        <taxon>Eukaryota</taxon>
        <taxon>Metazoa</taxon>
        <taxon>Porifera</taxon>
        <taxon>Demospongiae</taxon>
        <taxon>Heteroscleromorpha</taxon>
        <taxon>Tetractinellida</taxon>
        <taxon>Astrophorina</taxon>
        <taxon>Geodiidae</taxon>
        <taxon>Geodia</taxon>
    </lineage>
</organism>
<evidence type="ECO:0000313" key="3">
    <source>
        <dbReference type="Proteomes" id="UP001174909"/>
    </source>
</evidence>
<dbReference type="AlphaFoldDB" id="A0AA35S0U0"/>